<organism evidence="3">
    <name type="scientific">freshwater metagenome</name>
    <dbReference type="NCBI Taxonomy" id="449393"/>
    <lineage>
        <taxon>unclassified sequences</taxon>
        <taxon>metagenomes</taxon>
        <taxon>ecological metagenomes</taxon>
    </lineage>
</organism>
<sequence length="329" mass="35779">MTRTAKLALLIGAPRSGTTWLQQMLGAHPLVATPQETDLFSKFLQPFLESWERETRGGQAGIEQRRFKGLHSVLTASEFADIGNDLVNRVIANSSALKPGSEVVVEKTPSHSLCASSISLFAPNAKIIHLIRDGRDVASSLVASGNSWGGWWAPKTVTRASEVWSEHTRGASAAAGSDNYLEVRYEDIQSDGASTLERVFAHIGIAATIQDCEGILKAFALDKMTQGESSIVIGGEFAAAASQRTEPAGFFGKGGAGSWRTQWSSAEILAFNDTAGDLLVELGYEESSAWAGTPAQVQRFRRQRLRSERSRMRLDRFVAALSHFRRNQP</sequence>
<evidence type="ECO:0000313" key="2">
    <source>
        <dbReference type="EMBL" id="CAB4644810.1"/>
    </source>
</evidence>
<dbReference type="EMBL" id="CAEZZU010000002">
    <property type="protein sequence ID" value="CAB4767094.1"/>
    <property type="molecule type" value="Genomic_DNA"/>
</dbReference>
<gene>
    <name evidence="2" type="ORF">UFOPK2242_00058</name>
    <name evidence="3" type="ORF">UFOPK2925_00044</name>
    <name evidence="4" type="ORF">UFOPK2996_00064</name>
    <name evidence="5" type="ORF">UFOPK3317_00119</name>
</gene>
<dbReference type="EMBL" id="CAFBLK010000011">
    <property type="protein sequence ID" value="CAB4856066.1"/>
    <property type="molecule type" value="Genomic_DNA"/>
</dbReference>
<dbReference type="Pfam" id="PF13469">
    <property type="entry name" value="Sulfotransfer_3"/>
    <property type="match status" value="1"/>
</dbReference>
<dbReference type="AlphaFoldDB" id="A0A6J6V609"/>
<evidence type="ECO:0000313" key="3">
    <source>
        <dbReference type="EMBL" id="CAB4767094.1"/>
    </source>
</evidence>
<dbReference type="GO" id="GO:0008476">
    <property type="term" value="F:protein-tyrosine sulfotransferase activity"/>
    <property type="evidence" value="ECO:0007669"/>
    <property type="project" value="InterPro"/>
</dbReference>
<accession>A0A6J6V609</accession>
<reference evidence="3" key="1">
    <citation type="submission" date="2020-05" db="EMBL/GenBank/DDBJ databases">
        <authorList>
            <person name="Chiriac C."/>
            <person name="Salcher M."/>
            <person name="Ghai R."/>
            <person name="Kavagutti S V."/>
        </authorList>
    </citation>
    <scope>NUCLEOTIDE SEQUENCE</scope>
</reference>
<dbReference type="SUPFAM" id="SSF52540">
    <property type="entry name" value="P-loop containing nucleoside triphosphate hydrolases"/>
    <property type="match status" value="1"/>
</dbReference>
<dbReference type="Gene3D" id="3.40.50.300">
    <property type="entry name" value="P-loop containing nucleotide triphosphate hydrolases"/>
    <property type="match status" value="1"/>
</dbReference>
<dbReference type="InterPro" id="IPR026634">
    <property type="entry name" value="TPST-like"/>
</dbReference>
<protein>
    <submittedName>
        <fullName evidence="3">Unannotated protein</fullName>
    </submittedName>
</protein>
<dbReference type="EMBL" id="CAFAAH010000002">
    <property type="protein sequence ID" value="CAB4785542.1"/>
    <property type="molecule type" value="Genomic_DNA"/>
</dbReference>
<dbReference type="PANTHER" id="PTHR12788">
    <property type="entry name" value="PROTEIN-TYROSINE SULFOTRANSFERASE 2"/>
    <property type="match status" value="1"/>
</dbReference>
<keyword evidence="1" id="KW-0808">Transferase</keyword>
<dbReference type="EMBL" id="CAEZWM010000002">
    <property type="protein sequence ID" value="CAB4644810.1"/>
    <property type="molecule type" value="Genomic_DNA"/>
</dbReference>
<evidence type="ECO:0000313" key="4">
    <source>
        <dbReference type="EMBL" id="CAB4785542.1"/>
    </source>
</evidence>
<evidence type="ECO:0000313" key="5">
    <source>
        <dbReference type="EMBL" id="CAB4856066.1"/>
    </source>
</evidence>
<evidence type="ECO:0000256" key="1">
    <source>
        <dbReference type="ARBA" id="ARBA00022679"/>
    </source>
</evidence>
<proteinExistence type="predicted"/>
<dbReference type="InterPro" id="IPR027417">
    <property type="entry name" value="P-loop_NTPase"/>
</dbReference>
<name>A0A6J6V609_9ZZZZ</name>
<dbReference type="GO" id="GO:0005794">
    <property type="term" value="C:Golgi apparatus"/>
    <property type="evidence" value="ECO:0007669"/>
    <property type="project" value="UniProtKB-ARBA"/>
</dbReference>
<dbReference type="PANTHER" id="PTHR12788:SF10">
    <property type="entry name" value="PROTEIN-TYROSINE SULFOTRANSFERASE"/>
    <property type="match status" value="1"/>
</dbReference>